<evidence type="ECO:0000313" key="3">
    <source>
        <dbReference type="Proteomes" id="UP001430065"/>
    </source>
</evidence>
<dbReference type="Proteomes" id="UP001430065">
    <property type="component" value="Unassembled WGS sequence"/>
</dbReference>
<proteinExistence type="predicted"/>
<dbReference type="RefSeq" id="WP_204634214.1">
    <property type="nucleotide sequence ID" value="NZ_JADIKC010000001.1"/>
</dbReference>
<keyword evidence="3" id="KW-1185">Reference proteome</keyword>
<feature type="region of interest" description="Disordered" evidence="1">
    <location>
        <begin position="1"/>
        <end position="22"/>
    </location>
</feature>
<evidence type="ECO:0000256" key="1">
    <source>
        <dbReference type="SAM" id="MobiDB-lite"/>
    </source>
</evidence>
<reference evidence="2 3" key="1">
    <citation type="submission" date="2020-10" db="EMBL/GenBank/DDBJ databases">
        <title>Phylogeny of dyella-like bacteria.</title>
        <authorList>
            <person name="Fu J."/>
        </authorList>
    </citation>
    <scope>NUCLEOTIDE SEQUENCE [LARGE SCALE GENOMIC DNA]</scope>
    <source>
        <strain evidence="2 3">THG-B117</strain>
    </source>
</reference>
<feature type="compositionally biased region" description="Basic and acidic residues" evidence="1">
    <location>
        <begin position="12"/>
        <end position="22"/>
    </location>
</feature>
<accession>A0ABS2JL34</accession>
<comment type="caution">
    <text evidence="2">The sequence shown here is derived from an EMBL/GenBank/DDBJ whole genome shotgun (WGS) entry which is preliminary data.</text>
</comment>
<organism evidence="2 3">
    <name type="scientific">Dyella kyungheensis</name>
    <dbReference type="NCBI Taxonomy" id="1242174"/>
    <lineage>
        <taxon>Bacteria</taxon>
        <taxon>Pseudomonadati</taxon>
        <taxon>Pseudomonadota</taxon>
        <taxon>Gammaproteobacteria</taxon>
        <taxon>Lysobacterales</taxon>
        <taxon>Rhodanobacteraceae</taxon>
        <taxon>Dyella</taxon>
    </lineage>
</organism>
<gene>
    <name evidence="2" type="ORF">ISP20_01125</name>
</gene>
<sequence>MPMTMLAAEAVSEERMPTSPREGRDALYKALAELRWVGYVVQVRSQDAKGRWKTETYIYDTPQSPKTGKPDPVEPGPGEPNFGNAVCKSSKSTSDEEHQ</sequence>
<evidence type="ECO:0000313" key="2">
    <source>
        <dbReference type="EMBL" id="MBM7119747.1"/>
    </source>
</evidence>
<feature type="region of interest" description="Disordered" evidence="1">
    <location>
        <begin position="56"/>
        <end position="99"/>
    </location>
</feature>
<protein>
    <submittedName>
        <fullName evidence="2">Uncharacterized protein</fullName>
    </submittedName>
</protein>
<name>A0ABS2JL34_9GAMM</name>
<dbReference type="EMBL" id="JADIKC010000001">
    <property type="protein sequence ID" value="MBM7119747.1"/>
    <property type="molecule type" value="Genomic_DNA"/>
</dbReference>